<dbReference type="RefSeq" id="XP_040744951.1">
    <property type="nucleotide sequence ID" value="XM_040887084.1"/>
</dbReference>
<keyword evidence="3" id="KW-1185">Reference proteome</keyword>
<dbReference type="GeneID" id="63803732"/>
<sequence>MNTRECCIKDNWYGGQERSGEKGAGSHSSSLPKTREVAGAWWSGKTVWVRGAEFASSLAANRQQKRAILCGYRASSRTASRALRAMARHIGASLLQSKYQIGAMG</sequence>
<protein>
    <submittedName>
        <fullName evidence="2">Uncharacterized protein</fullName>
    </submittedName>
</protein>
<comment type="caution">
    <text evidence="2">The sequence shown here is derived from an EMBL/GenBank/DDBJ whole genome shotgun (WGS) entry which is preliminary data.</text>
</comment>
<dbReference type="AlphaFoldDB" id="A0A1Y1WDW8"/>
<evidence type="ECO:0000313" key="2">
    <source>
        <dbReference type="EMBL" id="ORX71436.1"/>
    </source>
</evidence>
<dbReference type="Proteomes" id="UP000193922">
    <property type="component" value="Unassembled WGS sequence"/>
</dbReference>
<evidence type="ECO:0000256" key="1">
    <source>
        <dbReference type="SAM" id="MobiDB-lite"/>
    </source>
</evidence>
<reference evidence="2 3" key="1">
    <citation type="submission" date="2016-07" db="EMBL/GenBank/DDBJ databases">
        <title>Pervasive Adenine N6-methylation of Active Genes in Fungi.</title>
        <authorList>
            <consortium name="DOE Joint Genome Institute"/>
            <person name="Mondo S.J."/>
            <person name="Dannebaum R.O."/>
            <person name="Kuo R.C."/>
            <person name="Labutti K."/>
            <person name="Haridas S."/>
            <person name="Kuo A."/>
            <person name="Salamov A."/>
            <person name="Ahrendt S.R."/>
            <person name="Lipzen A."/>
            <person name="Sullivan W."/>
            <person name="Andreopoulos W.B."/>
            <person name="Clum A."/>
            <person name="Lindquist E."/>
            <person name="Daum C."/>
            <person name="Ramamoorthy G.K."/>
            <person name="Gryganskyi A."/>
            <person name="Culley D."/>
            <person name="Magnuson J.K."/>
            <person name="James T.Y."/>
            <person name="O'Malley M.A."/>
            <person name="Stajich J.E."/>
            <person name="Spatafora J.W."/>
            <person name="Visel A."/>
            <person name="Grigoriev I.V."/>
        </authorList>
    </citation>
    <scope>NUCLEOTIDE SEQUENCE [LARGE SCALE GENOMIC DNA]</scope>
    <source>
        <strain evidence="2 3">ATCC 12442</strain>
    </source>
</reference>
<organism evidence="2 3">
    <name type="scientific">Linderina pennispora</name>
    <dbReference type="NCBI Taxonomy" id="61395"/>
    <lineage>
        <taxon>Eukaryota</taxon>
        <taxon>Fungi</taxon>
        <taxon>Fungi incertae sedis</taxon>
        <taxon>Zoopagomycota</taxon>
        <taxon>Kickxellomycotina</taxon>
        <taxon>Kickxellomycetes</taxon>
        <taxon>Kickxellales</taxon>
        <taxon>Kickxellaceae</taxon>
        <taxon>Linderina</taxon>
    </lineage>
</organism>
<evidence type="ECO:0000313" key="3">
    <source>
        <dbReference type="Proteomes" id="UP000193922"/>
    </source>
</evidence>
<dbReference type="EMBL" id="MCFD01000004">
    <property type="protein sequence ID" value="ORX71436.1"/>
    <property type="molecule type" value="Genomic_DNA"/>
</dbReference>
<feature type="non-terminal residue" evidence="2">
    <location>
        <position position="105"/>
    </location>
</feature>
<name>A0A1Y1WDW8_9FUNG</name>
<proteinExistence type="predicted"/>
<accession>A0A1Y1WDW8</accession>
<feature type="region of interest" description="Disordered" evidence="1">
    <location>
        <begin position="14"/>
        <end position="33"/>
    </location>
</feature>
<gene>
    <name evidence="2" type="ORF">DL89DRAFT_266451</name>
</gene>